<proteinExistence type="predicted"/>
<dbReference type="OrthoDB" id="2970864at2"/>
<accession>K6CJF8</accession>
<evidence type="ECO:0000313" key="2">
    <source>
        <dbReference type="Proteomes" id="UP000006316"/>
    </source>
</evidence>
<dbReference type="PATRIC" id="fig|1117379.3.peg.458"/>
<name>K6CJF8_9BACI</name>
<protein>
    <submittedName>
        <fullName evidence="1">Uncharacterized protein</fullName>
    </submittedName>
</protein>
<dbReference type="EMBL" id="AJLS01000011">
    <property type="protein sequence ID" value="EKN71300.1"/>
    <property type="molecule type" value="Genomic_DNA"/>
</dbReference>
<organism evidence="1 2">
    <name type="scientific">Neobacillus bataviensis LMG 21833</name>
    <dbReference type="NCBI Taxonomy" id="1117379"/>
    <lineage>
        <taxon>Bacteria</taxon>
        <taxon>Bacillati</taxon>
        <taxon>Bacillota</taxon>
        <taxon>Bacilli</taxon>
        <taxon>Bacillales</taxon>
        <taxon>Bacillaceae</taxon>
        <taxon>Neobacillus</taxon>
    </lineage>
</organism>
<comment type="caution">
    <text evidence="1">The sequence shown here is derived from an EMBL/GenBank/DDBJ whole genome shotgun (WGS) entry which is preliminary data.</text>
</comment>
<dbReference type="RefSeq" id="WP_007083477.1">
    <property type="nucleotide sequence ID" value="NZ_AJLS01000011.1"/>
</dbReference>
<dbReference type="AlphaFoldDB" id="K6CJF8"/>
<sequence length="221" mass="25459">MSKKLNIINKLFNRYEEDEAGYEKALETKQQKLLLLEADYSEKREMVQMMHKDVIKGLVDDDAYKREKAFVEELGGAIQELKKEMQLIQEYKNADALAVVNELDEARKQYSAEQNAEINKIGLNLMEAKFNYIQSMVQAREDYNKLVSPSRKIDRLMIALGIKKNSYQSDSFEALHQYSVVGAGYEVTTVQINEVDSALRYGKLPHQLNKIVQEAREKGVI</sequence>
<reference evidence="1 2" key="1">
    <citation type="journal article" date="2012" name="Front. Microbiol.">
        <title>Redundancy and modularity in membrane-associated dissimilatory nitrate reduction in Bacillus.</title>
        <authorList>
            <person name="Heylen K."/>
            <person name="Keltjens J."/>
        </authorList>
    </citation>
    <scope>NUCLEOTIDE SEQUENCE [LARGE SCALE GENOMIC DNA]</scope>
    <source>
        <strain evidence="2">LMG 21833T</strain>
    </source>
</reference>
<dbReference type="STRING" id="1117379.BABA_02172"/>
<dbReference type="Proteomes" id="UP000006316">
    <property type="component" value="Unassembled WGS sequence"/>
</dbReference>
<gene>
    <name evidence="1" type="ORF">BABA_02172</name>
</gene>
<evidence type="ECO:0000313" key="1">
    <source>
        <dbReference type="EMBL" id="EKN71300.1"/>
    </source>
</evidence>
<keyword evidence="2" id="KW-1185">Reference proteome</keyword>